<proteinExistence type="predicted"/>
<name>A0A2U2PFL6_9SPHI</name>
<comment type="caution">
    <text evidence="1">The sequence shown here is derived from an EMBL/GenBank/DDBJ whole genome shotgun (WGS) entry which is preliminary data.</text>
</comment>
<dbReference type="AlphaFoldDB" id="A0A2U2PFL6"/>
<evidence type="ECO:0000313" key="1">
    <source>
        <dbReference type="EMBL" id="PWG80198.1"/>
    </source>
</evidence>
<keyword evidence="2" id="KW-1185">Reference proteome</keyword>
<sequence>MFSLWADKVQAQADTSSFAYQKPLFDFDYQNPVFKLSEGQKSNKNMFLRYSGFTGYREGVMPIKRQYGFNMGTFYDEETGMVRQSIYNASIIEMLTFGFAVNGLPDPLPSSIIIEAKDPSVYMYRPVYGDKDQWMRKNGWCYELMMPMSAFRSAGGGEYVKQEIMRHFSLRWGEEKRKVKALLLVRTNNEEKFKTRGQGPVMSGEDGRFNNAGLEFLGIQIEKAGGMPPFVDETGYSGTVDMELGAISYNDLPALRKSLNYYGLDLKEEVRELKMYILKEIR</sequence>
<organism evidence="1 2">
    <name type="scientific">Pararcticibacter amylolyticus</name>
    <dbReference type="NCBI Taxonomy" id="2173175"/>
    <lineage>
        <taxon>Bacteria</taxon>
        <taxon>Pseudomonadati</taxon>
        <taxon>Bacteroidota</taxon>
        <taxon>Sphingobacteriia</taxon>
        <taxon>Sphingobacteriales</taxon>
        <taxon>Sphingobacteriaceae</taxon>
        <taxon>Pararcticibacter</taxon>
    </lineage>
</organism>
<reference evidence="1 2" key="1">
    <citation type="submission" date="2018-04" db="EMBL/GenBank/DDBJ databases">
        <title>Pedobacter chongqingensis sp. nov., isolated from a rottenly hemp rope.</title>
        <authorList>
            <person name="Cai Y."/>
        </authorList>
    </citation>
    <scope>NUCLEOTIDE SEQUENCE [LARGE SCALE GENOMIC DNA]</scope>
    <source>
        <strain evidence="1 2">FJ4-8</strain>
    </source>
</reference>
<gene>
    <name evidence="1" type="ORF">DDR33_13475</name>
</gene>
<evidence type="ECO:0000313" key="2">
    <source>
        <dbReference type="Proteomes" id="UP000245647"/>
    </source>
</evidence>
<accession>A0A2U2PFL6</accession>
<dbReference type="EMBL" id="QEAS01000010">
    <property type="protein sequence ID" value="PWG80198.1"/>
    <property type="molecule type" value="Genomic_DNA"/>
</dbReference>
<dbReference type="Proteomes" id="UP000245647">
    <property type="component" value="Unassembled WGS sequence"/>
</dbReference>
<protein>
    <submittedName>
        <fullName evidence="1">Uncharacterized protein</fullName>
    </submittedName>
</protein>